<keyword evidence="1" id="KW-0998">Cell outer membrane</keyword>
<reference evidence="6" key="1">
    <citation type="submission" date="2016-10" db="EMBL/GenBank/DDBJ databases">
        <authorList>
            <person name="Varghese N."/>
            <person name="Submissions S."/>
        </authorList>
    </citation>
    <scope>NUCLEOTIDE SEQUENCE [LARGE SCALE GENOMIC DNA]</scope>
    <source>
        <strain evidence="6">DSM 13327</strain>
    </source>
</reference>
<dbReference type="InterPro" id="IPR012910">
    <property type="entry name" value="Plug_dom"/>
</dbReference>
<feature type="signal peptide" evidence="3">
    <location>
        <begin position="1"/>
        <end position="35"/>
    </location>
</feature>
<dbReference type="GO" id="GO:0009279">
    <property type="term" value="C:cell outer membrane"/>
    <property type="evidence" value="ECO:0007669"/>
    <property type="project" value="UniProtKB-SubCell"/>
</dbReference>
<dbReference type="AlphaFoldDB" id="A0A1I4MBN5"/>
<dbReference type="RefSeq" id="WP_090939568.1">
    <property type="nucleotide sequence ID" value="NZ_FOTS01000032.1"/>
</dbReference>
<dbReference type="InterPro" id="IPR005546">
    <property type="entry name" value="Autotransporte_beta"/>
</dbReference>
<evidence type="ECO:0000256" key="1">
    <source>
        <dbReference type="PROSITE-ProRule" id="PRU01360"/>
    </source>
</evidence>
<dbReference type="Pfam" id="PF07715">
    <property type="entry name" value="Plug"/>
    <property type="match status" value="1"/>
</dbReference>
<dbReference type="PROSITE" id="PS52016">
    <property type="entry name" value="TONB_DEPENDENT_REC_3"/>
    <property type="match status" value="1"/>
</dbReference>
<feature type="compositionally biased region" description="Polar residues" evidence="2">
    <location>
        <begin position="685"/>
        <end position="695"/>
    </location>
</feature>
<dbReference type="EMBL" id="FOTS01000032">
    <property type="protein sequence ID" value="SFM00671.1"/>
    <property type="molecule type" value="Genomic_DNA"/>
</dbReference>
<dbReference type="STRING" id="1123291.SAMN04490355_10325"/>
<keyword evidence="1" id="KW-0812">Transmembrane</keyword>
<keyword evidence="1" id="KW-1134">Transmembrane beta strand</keyword>
<keyword evidence="1" id="KW-0813">Transport</keyword>
<dbReference type="PANTHER" id="PTHR35037">
    <property type="entry name" value="C-TERMINAL REGION OF AIDA-LIKE PROTEIN"/>
    <property type="match status" value="1"/>
</dbReference>
<dbReference type="Proteomes" id="UP000199520">
    <property type="component" value="Unassembled WGS sequence"/>
</dbReference>
<dbReference type="PROSITE" id="PS51208">
    <property type="entry name" value="AUTOTRANSPORTER"/>
    <property type="match status" value="1"/>
</dbReference>
<dbReference type="PANTHER" id="PTHR35037:SF3">
    <property type="entry name" value="C-TERMINAL REGION OF AIDA-LIKE PROTEIN"/>
    <property type="match status" value="1"/>
</dbReference>
<feature type="region of interest" description="Disordered" evidence="2">
    <location>
        <begin position="673"/>
        <end position="695"/>
    </location>
</feature>
<protein>
    <submittedName>
        <fullName evidence="5">Outer membrane autotransporter barrel domain-containing protein</fullName>
    </submittedName>
</protein>
<dbReference type="InterPro" id="IPR051551">
    <property type="entry name" value="Autotransporter_adhesion"/>
</dbReference>
<dbReference type="NCBIfam" id="TIGR01414">
    <property type="entry name" value="autotrans_barl"/>
    <property type="match status" value="1"/>
</dbReference>
<dbReference type="Pfam" id="PF03797">
    <property type="entry name" value="Autotransporter"/>
    <property type="match status" value="1"/>
</dbReference>
<evidence type="ECO:0000256" key="2">
    <source>
        <dbReference type="SAM" id="MobiDB-lite"/>
    </source>
</evidence>
<dbReference type="OrthoDB" id="1627126at2"/>
<sequence>MRKWKKRIQRRNQAKHAFLAATVMAALFCTTPAQAAPILNDGTPDRTNMINTDLTIGSGETVTTWSRTTERPTAVRYNGNILINSGGIWRPMDAKAINVYGSFELDSGALLDLSYKYGENYPDNPWATYENTNLAYSRNFLTYGTTILHDGSIIRLNVGGGTGTDNLSDKLVFNNLQLAADETAATVRLQIRYNKNTGGLGEKNSTANFWDFASASLYSGTINRVITINNITEAVDNNLDFSAETYYKDSSLNKYLFVPTLTSAESTYEGVTTKSYNLDWTATRTDLVSQGVFSAANAQLSMRNLWRMEDGLFWKRGEELRAANRLGQNEGADGAWAQIWRGDYSYDGAYGSSFGQSYNGIQVGYDKQREGNLFGGKVYTGLFLSMLNSNADFHQHTLSSGSDEALYSSSAGDLKSGGIGLYTSWIGDKGHYLDLTVRGSKLSNQYKFCDSDDNLYDNDYGTWTYGAGLRYGYQKQLTNDWFVEPQVGLSYGKMKGYSYMQDNNMRYTQEEMDMLIGRLGVTAGRNFTSGDKRGTVYAKAAVNHDFMDGGKARADAMYWGSYYNKNGTKVEGYQVAASLPVDTLASKDTWYEFALGANLQTGKDQNAFVELTKTAGGKVNTDWQVNAGMSWRFNGPSSAGVQTDAIDRSMKALEFSPAAKTDAKQLATTGGTDLAAGKATPEAQPAQTAKTEQDSQAIAASSAVGTDKAVAGDSLKTSVIHVAQREDTAPVSLAEQANKTGKTTQEKQTAPTDTGERATAVPETAPFIADDNEPGSFTMAPLVVEAQRPDWEKKLSPGTVSVIHVPEYKGEMKNLPDLLQTVPGVYVQRLQGTGHYTVAKVRGSTGGQVNIYVDGVLVNSASEAAVDLSTIPIENVDHSKYTAATCRPASPVHLWAAPSTSSLRNRRTPRAASPPACAPLTAIRATSN</sequence>
<organism evidence="5 6">
    <name type="scientific">Pelosinus propionicus DSM 13327</name>
    <dbReference type="NCBI Taxonomy" id="1123291"/>
    <lineage>
        <taxon>Bacteria</taxon>
        <taxon>Bacillati</taxon>
        <taxon>Bacillota</taxon>
        <taxon>Negativicutes</taxon>
        <taxon>Selenomonadales</taxon>
        <taxon>Sporomusaceae</taxon>
        <taxon>Pelosinus</taxon>
    </lineage>
</organism>
<dbReference type="InterPro" id="IPR037066">
    <property type="entry name" value="Plug_dom_sf"/>
</dbReference>
<dbReference type="SUPFAM" id="SSF103515">
    <property type="entry name" value="Autotransporter"/>
    <property type="match status" value="1"/>
</dbReference>
<dbReference type="InterPro" id="IPR006315">
    <property type="entry name" value="OM_autotransptr_brl_dom"/>
</dbReference>
<feature type="compositionally biased region" description="Polar residues" evidence="2">
    <location>
        <begin position="735"/>
        <end position="752"/>
    </location>
</feature>
<accession>A0A1I4MBN5</accession>
<dbReference type="InterPro" id="IPR039426">
    <property type="entry name" value="TonB-dep_rcpt-like"/>
</dbReference>
<evidence type="ECO:0000313" key="6">
    <source>
        <dbReference type="Proteomes" id="UP000199520"/>
    </source>
</evidence>
<dbReference type="Gene3D" id="2.40.128.130">
    <property type="entry name" value="Autotransporter beta-domain"/>
    <property type="match status" value="1"/>
</dbReference>
<name>A0A1I4MBN5_9FIRM</name>
<comment type="subcellular location">
    <subcellularLocation>
        <location evidence="1">Cell outer membrane</location>
        <topology evidence="1">Multi-pass membrane protein</topology>
    </subcellularLocation>
</comment>
<dbReference type="SUPFAM" id="SSF56935">
    <property type="entry name" value="Porins"/>
    <property type="match status" value="1"/>
</dbReference>
<feature type="chain" id="PRO_5011733643" evidence="3">
    <location>
        <begin position="36"/>
        <end position="928"/>
    </location>
</feature>
<evidence type="ECO:0000256" key="3">
    <source>
        <dbReference type="SAM" id="SignalP"/>
    </source>
</evidence>
<dbReference type="InterPro" id="IPR036709">
    <property type="entry name" value="Autotransporte_beta_dom_sf"/>
</dbReference>
<keyword evidence="3" id="KW-0732">Signal</keyword>
<comment type="similarity">
    <text evidence="1">Belongs to the TonB-dependent receptor family.</text>
</comment>
<feature type="region of interest" description="Disordered" evidence="2">
    <location>
        <begin position="733"/>
        <end position="759"/>
    </location>
</feature>
<dbReference type="SMART" id="SM00869">
    <property type="entry name" value="Autotransporter"/>
    <property type="match status" value="1"/>
</dbReference>
<keyword evidence="6" id="KW-1185">Reference proteome</keyword>
<gene>
    <name evidence="5" type="ORF">SAMN04490355_10325</name>
</gene>
<proteinExistence type="inferred from homology"/>
<evidence type="ECO:0000313" key="5">
    <source>
        <dbReference type="EMBL" id="SFM00671.1"/>
    </source>
</evidence>
<keyword evidence="1" id="KW-0472">Membrane</keyword>
<feature type="domain" description="Autotransporter" evidence="4">
    <location>
        <begin position="328"/>
        <end position="633"/>
    </location>
</feature>
<evidence type="ECO:0000259" key="4">
    <source>
        <dbReference type="PROSITE" id="PS51208"/>
    </source>
</evidence>
<dbReference type="Gene3D" id="2.170.130.10">
    <property type="entry name" value="TonB-dependent receptor, plug domain"/>
    <property type="match status" value="1"/>
</dbReference>